<dbReference type="InterPro" id="IPR000238">
    <property type="entry name" value="RbfA"/>
</dbReference>
<dbReference type="GO" id="GO:0006364">
    <property type="term" value="P:rRNA processing"/>
    <property type="evidence" value="ECO:0007669"/>
    <property type="project" value="InterPro"/>
</dbReference>
<evidence type="ECO:0000313" key="2">
    <source>
        <dbReference type="EMBL" id="OGF92857.1"/>
    </source>
</evidence>
<name>A0A1F5XY36_9BACT</name>
<dbReference type="EMBL" id="MFIP01000001">
    <property type="protein sequence ID" value="OGF92857.1"/>
    <property type="molecule type" value="Genomic_DNA"/>
</dbReference>
<evidence type="ECO:0000256" key="1">
    <source>
        <dbReference type="ARBA" id="ARBA00022517"/>
    </source>
</evidence>
<accession>A0A1F5XY36</accession>
<reference evidence="2 3" key="1">
    <citation type="journal article" date="2016" name="Nat. Commun.">
        <title>Thousands of microbial genomes shed light on interconnected biogeochemical processes in an aquifer system.</title>
        <authorList>
            <person name="Anantharaman K."/>
            <person name="Brown C.T."/>
            <person name="Hug L.A."/>
            <person name="Sharon I."/>
            <person name="Castelle C.J."/>
            <person name="Probst A.J."/>
            <person name="Thomas B.C."/>
            <person name="Singh A."/>
            <person name="Wilkins M.J."/>
            <person name="Karaoz U."/>
            <person name="Brodie E.L."/>
            <person name="Williams K.H."/>
            <person name="Hubbard S.S."/>
            <person name="Banfield J.F."/>
        </authorList>
    </citation>
    <scope>NUCLEOTIDE SEQUENCE [LARGE SCALE GENOMIC DNA]</scope>
</reference>
<dbReference type="Gene3D" id="3.30.300.20">
    <property type="match status" value="1"/>
</dbReference>
<gene>
    <name evidence="2" type="ORF">A3H05_00885</name>
</gene>
<evidence type="ECO:0000313" key="3">
    <source>
        <dbReference type="Proteomes" id="UP000177334"/>
    </source>
</evidence>
<sequence length="124" mass="14458">MNWKPFPPKAENKMAHQQERFASFLRKEIAGFLQQNTPHNEDAFISVTRVITKERSDKADVLISIFPDKNADAIFHNIKRMEKSARKYIASRSRRHFIPLIKFVLYGGDKSANLENLLEKVKNE</sequence>
<dbReference type="InterPro" id="IPR015946">
    <property type="entry name" value="KH_dom-like_a/b"/>
</dbReference>
<dbReference type="Proteomes" id="UP000177334">
    <property type="component" value="Unassembled WGS sequence"/>
</dbReference>
<organism evidence="2 3">
    <name type="scientific">Candidatus Giovannonibacteria bacterium RIFCSPLOWO2_12_FULL_43_26</name>
    <dbReference type="NCBI Taxonomy" id="1798363"/>
    <lineage>
        <taxon>Bacteria</taxon>
        <taxon>Candidatus Giovannoniibacteriota</taxon>
    </lineage>
</organism>
<proteinExistence type="predicted"/>
<comment type="caution">
    <text evidence="2">The sequence shown here is derived from an EMBL/GenBank/DDBJ whole genome shotgun (WGS) entry which is preliminary data.</text>
</comment>
<keyword evidence="1" id="KW-0690">Ribosome biogenesis</keyword>
<dbReference type="AlphaFoldDB" id="A0A1F5XY36"/>
<dbReference type="InterPro" id="IPR023799">
    <property type="entry name" value="RbfA_dom_sf"/>
</dbReference>
<protein>
    <recommendedName>
        <fullName evidence="4">Ribosome-binding factor A</fullName>
    </recommendedName>
</protein>
<evidence type="ECO:0008006" key="4">
    <source>
        <dbReference type="Google" id="ProtNLM"/>
    </source>
</evidence>
<dbReference type="Pfam" id="PF02033">
    <property type="entry name" value="RBFA"/>
    <property type="match status" value="1"/>
</dbReference>
<dbReference type="SUPFAM" id="SSF89919">
    <property type="entry name" value="Ribosome-binding factor A, RbfA"/>
    <property type="match status" value="1"/>
</dbReference>